<feature type="transmembrane region" description="Helical" evidence="1">
    <location>
        <begin position="78"/>
        <end position="95"/>
    </location>
</feature>
<sequence>MIPAGALAIFTGVLALWVALAPWFVTVSGTVGGTSTGDIDLSFLFVKTDGGSYTTHWESCSGTSTCDEFRQTQLGLQVGYGVAGLLFIAGGACAFAKSAAGLFLLAIAASLQGGALFGFFFRGLPLYQKGFYETSATADMTWTYSYSSYVAAGAVLFSLVSLVVFALLLRTARHEAIIAAAEPRAADEGAENLPPTAAEPKGAD</sequence>
<evidence type="ECO:0000313" key="2">
    <source>
        <dbReference type="EMBL" id="CAD9120130.1"/>
    </source>
</evidence>
<dbReference type="EMBL" id="HBGF01025546">
    <property type="protein sequence ID" value="CAD9120130.1"/>
    <property type="molecule type" value="Transcribed_RNA"/>
</dbReference>
<accession>A0A7S1Q6U6</accession>
<keyword evidence="1" id="KW-1133">Transmembrane helix</keyword>
<feature type="transmembrane region" description="Helical" evidence="1">
    <location>
        <begin position="102"/>
        <end position="121"/>
    </location>
</feature>
<proteinExistence type="predicted"/>
<name>A0A7S1Q6U6_NEODS</name>
<feature type="transmembrane region" description="Helical" evidence="1">
    <location>
        <begin position="7"/>
        <end position="25"/>
    </location>
</feature>
<evidence type="ECO:0000256" key="1">
    <source>
        <dbReference type="SAM" id="Phobius"/>
    </source>
</evidence>
<keyword evidence="1" id="KW-0472">Membrane</keyword>
<gene>
    <name evidence="2" type="ORF">NDES1114_LOCUS16896</name>
</gene>
<reference evidence="2" key="1">
    <citation type="submission" date="2021-01" db="EMBL/GenBank/DDBJ databases">
        <authorList>
            <person name="Corre E."/>
            <person name="Pelletier E."/>
            <person name="Niang G."/>
            <person name="Scheremetjew M."/>
            <person name="Finn R."/>
            <person name="Kale V."/>
            <person name="Holt S."/>
            <person name="Cochrane G."/>
            <person name="Meng A."/>
            <person name="Brown T."/>
            <person name="Cohen L."/>
        </authorList>
    </citation>
    <scope>NUCLEOTIDE SEQUENCE</scope>
    <source>
        <strain evidence="2">CCAP 1951/1</strain>
    </source>
</reference>
<dbReference type="AlphaFoldDB" id="A0A7S1Q6U6"/>
<feature type="transmembrane region" description="Helical" evidence="1">
    <location>
        <begin position="149"/>
        <end position="169"/>
    </location>
</feature>
<keyword evidence="1" id="KW-0812">Transmembrane</keyword>
<organism evidence="2">
    <name type="scientific">Neobodo designis</name>
    <name type="common">Flagellated protozoan</name>
    <name type="synonym">Bodo designis</name>
    <dbReference type="NCBI Taxonomy" id="312471"/>
    <lineage>
        <taxon>Eukaryota</taxon>
        <taxon>Discoba</taxon>
        <taxon>Euglenozoa</taxon>
        <taxon>Kinetoplastea</taxon>
        <taxon>Metakinetoplastina</taxon>
        <taxon>Neobodonida</taxon>
        <taxon>Neobodo</taxon>
    </lineage>
</organism>
<protein>
    <submittedName>
        <fullName evidence="2">Uncharacterized protein</fullName>
    </submittedName>
</protein>